<feature type="compositionally biased region" description="Basic and acidic residues" evidence="1">
    <location>
        <begin position="330"/>
        <end position="347"/>
    </location>
</feature>
<dbReference type="PANTHER" id="PTHR11106:SF27">
    <property type="entry name" value="MACRO DOMAIN-CONTAINING PROTEIN"/>
    <property type="match status" value="1"/>
</dbReference>
<protein>
    <recommendedName>
        <fullName evidence="2">Macro domain-containing protein</fullName>
    </recommendedName>
</protein>
<name>A0AAN6FS88_9PEZI</name>
<sequence length="347" mass="37525">MQRIKLVKPFPSWFVKRTAVTLHSTSSQQPLLKTRPSDQPAFKIHTAPQRAQARCIHNTSRVMAPIPISDIPTLADLYFSQTLHPSHDTLPNATSKYNAQISLIRTDITTLATDAIVNAANDSLLGGGGVDGAIHRAAGPNLLRDCRRLNGCDTGFAKITDAHRLPCKKVIHAVGPIYDSASARRAGGHEKLLASCYTRSLDLADGSGCRSIAFSALSTGVYGYPSGEAAETAMKAVKGWLEEDEGRAGRMERVVFCSFLEKDERAYERLIPRFFPPASAEKAGEDVKATEGASSDEQSSAAEKEDGDVPVLPDVPTKEPTEDLQPDGQPEAKKAKREEGTETKESL</sequence>
<feature type="region of interest" description="Disordered" evidence="1">
    <location>
        <begin position="281"/>
        <end position="347"/>
    </location>
</feature>
<dbReference type="Proteomes" id="UP001168146">
    <property type="component" value="Unassembled WGS sequence"/>
</dbReference>
<dbReference type="SMART" id="SM00506">
    <property type="entry name" value="A1pp"/>
    <property type="match status" value="1"/>
</dbReference>
<reference evidence="4" key="2">
    <citation type="submission" date="2023-06" db="EMBL/GenBank/DDBJ databases">
        <title>Black Yeasts Isolated from many extreme environments.</title>
        <authorList>
            <person name="Coleine C."/>
            <person name="Stajich J.E."/>
            <person name="Selbmann L."/>
        </authorList>
    </citation>
    <scope>NUCLEOTIDE SEQUENCE</scope>
    <source>
        <strain evidence="4">CCFEE 5200</strain>
    </source>
</reference>
<feature type="domain" description="Macro" evidence="2">
    <location>
        <begin position="88"/>
        <end position="275"/>
    </location>
</feature>
<dbReference type="PANTHER" id="PTHR11106">
    <property type="entry name" value="GANGLIOSIDE INDUCED DIFFERENTIATION ASSOCIATED PROTEIN 2-RELATED"/>
    <property type="match status" value="1"/>
</dbReference>
<dbReference type="Proteomes" id="UP001175353">
    <property type="component" value="Unassembled WGS sequence"/>
</dbReference>
<dbReference type="AlphaFoldDB" id="A0AAN6FS88"/>
<feature type="compositionally biased region" description="Polar residues" evidence="1">
    <location>
        <begin position="292"/>
        <end position="301"/>
    </location>
</feature>
<dbReference type="InterPro" id="IPR043472">
    <property type="entry name" value="Macro_dom-like"/>
</dbReference>
<accession>A0AAN6FS88</accession>
<dbReference type="EMBL" id="JASUXU010000019">
    <property type="protein sequence ID" value="KAK0321845.1"/>
    <property type="molecule type" value="Genomic_DNA"/>
</dbReference>
<comment type="caution">
    <text evidence="3">The sequence shown here is derived from an EMBL/GenBank/DDBJ whole genome shotgun (WGS) entry which is preliminary data.</text>
</comment>
<dbReference type="Gene3D" id="3.40.220.10">
    <property type="entry name" value="Leucine Aminopeptidase, subunit E, domain 1"/>
    <property type="match status" value="1"/>
</dbReference>
<evidence type="ECO:0000256" key="1">
    <source>
        <dbReference type="SAM" id="MobiDB-lite"/>
    </source>
</evidence>
<evidence type="ECO:0000313" key="3">
    <source>
        <dbReference type="EMBL" id="KAK0321845.1"/>
    </source>
</evidence>
<dbReference type="PROSITE" id="PS51154">
    <property type="entry name" value="MACRO"/>
    <property type="match status" value="1"/>
</dbReference>
<evidence type="ECO:0000259" key="2">
    <source>
        <dbReference type="PROSITE" id="PS51154"/>
    </source>
</evidence>
<dbReference type="InterPro" id="IPR002589">
    <property type="entry name" value="Macro_dom"/>
</dbReference>
<evidence type="ECO:0000313" key="5">
    <source>
        <dbReference type="Proteomes" id="UP001168146"/>
    </source>
</evidence>
<evidence type="ECO:0000313" key="4">
    <source>
        <dbReference type="EMBL" id="KAK1010570.1"/>
    </source>
</evidence>
<proteinExistence type="predicted"/>
<evidence type="ECO:0000313" key="6">
    <source>
        <dbReference type="Proteomes" id="UP001175353"/>
    </source>
</evidence>
<reference evidence="3" key="1">
    <citation type="submission" date="2021-12" db="EMBL/GenBank/DDBJ databases">
        <title>Black yeast isolated from Biological Soil Crust.</title>
        <authorList>
            <person name="Kurbessoian T."/>
        </authorList>
    </citation>
    <scope>NUCLEOTIDE SEQUENCE</scope>
    <source>
        <strain evidence="3">CCFEE 5208</strain>
    </source>
</reference>
<organism evidence="3 5">
    <name type="scientific">Friedmanniomyces endolithicus</name>
    <dbReference type="NCBI Taxonomy" id="329885"/>
    <lineage>
        <taxon>Eukaryota</taxon>
        <taxon>Fungi</taxon>
        <taxon>Dikarya</taxon>
        <taxon>Ascomycota</taxon>
        <taxon>Pezizomycotina</taxon>
        <taxon>Dothideomycetes</taxon>
        <taxon>Dothideomycetidae</taxon>
        <taxon>Mycosphaerellales</taxon>
        <taxon>Teratosphaeriaceae</taxon>
        <taxon>Friedmanniomyces</taxon>
    </lineage>
</organism>
<keyword evidence="6" id="KW-1185">Reference proteome</keyword>
<dbReference type="Pfam" id="PF01661">
    <property type="entry name" value="Macro"/>
    <property type="match status" value="1"/>
</dbReference>
<dbReference type="SUPFAM" id="SSF52949">
    <property type="entry name" value="Macro domain-like"/>
    <property type="match status" value="1"/>
</dbReference>
<dbReference type="CDD" id="cd02908">
    <property type="entry name" value="Macro_OAADPr_deacetylase"/>
    <property type="match status" value="1"/>
</dbReference>
<gene>
    <name evidence="3" type="ORF">LTR82_007331</name>
    <name evidence="4" type="ORF">LTR91_002405</name>
</gene>
<dbReference type="EMBL" id="JAUJLE010000011">
    <property type="protein sequence ID" value="KAK1010570.1"/>
    <property type="molecule type" value="Genomic_DNA"/>
</dbReference>